<protein>
    <recommendedName>
        <fullName evidence="9">Tetratricopeptide repeat protein</fullName>
    </recommendedName>
</protein>
<reference evidence="8" key="1">
    <citation type="submission" date="2018-11" db="EMBL/GenBank/DDBJ databases">
        <title>Genome sequencing of a novel mesophilic and cellulolytic organism within the genus Hungateiclostridium.</title>
        <authorList>
            <person name="Rettenmaier R."/>
            <person name="Liebl W."/>
            <person name="Zverlov V."/>
        </authorList>
    </citation>
    <scope>NUCLEOTIDE SEQUENCE [LARGE SCALE GENOMIC DNA]</scope>
    <source>
        <strain evidence="8">N2K1</strain>
    </source>
</reference>
<dbReference type="InterPro" id="IPR051012">
    <property type="entry name" value="CellSynth/LPSAsmb/PSIAsmb"/>
</dbReference>
<dbReference type="Pfam" id="PF13181">
    <property type="entry name" value="TPR_8"/>
    <property type="match status" value="1"/>
</dbReference>
<proteinExistence type="predicted"/>
<comment type="caution">
    <text evidence="7">The sequence shown here is derived from an EMBL/GenBank/DDBJ whole genome shotgun (WGS) entry which is preliminary data.</text>
</comment>
<dbReference type="OrthoDB" id="9791784at2"/>
<dbReference type="EMBL" id="RLII01000037">
    <property type="protein sequence ID" value="RXE57769.1"/>
    <property type="molecule type" value="Genomic_DNA"/>
</dbReference>
<dbReference type="Proteomes" id="UP000289166">
    <property type="component" value="Unassembled WGS sequence"/>
</dbReference>
<feature type="coiled-coil region" evidence="4">
    <location>
        <begin position="199"/>
        <end position="240"/>
    </location>
</feature>
<gene>
    <name evidence="7" type="ORF">EFD62_15865</name>
</gene>
<dbReference type="Pfam" id="PF13174">
    <property type="entry name" value="TPR_6"/>
    <property type="match status" value="1"/>
</dbReference>
<evidence type="ECO:0000313" key="7">
    <source>
        <dbReference type="EMBL" id="RXE57769.1"/>
    </source>
</evidence>
<evidence type="ECO:0000256" key="6">
    <source>
        <dbReference type="SAM" id="Phobius"/>
    </source>
</evidence>
<organism evidence="7 8">
    <name type="scientific">Acetivibrio mesophilus</name>
    <dbReference type="NCBI Taxonomy" id="2487273"/>
    <lineage>
        <taxon>Bacteria</taxon>
        <taxon>Bacillati</taxon>
        <taxon>Bacillota</taxon>
        <taxon>Clostridia</taxon>
        <taxon>Eubacteriales</taxon>
        <taxon>Oscillospiraceae</taxon>
        <taxon>Acetivibrio</taxon>
    </lineage>
</organism>
<evidence type="ECO:0000256" key="4">
    <source>
        <dbReference type="SAM" id="Coils"/>
    </source>
</evidence>
<evidence type="ECO:0000256" key="3">
    <source>
        <dbReference type="PROSITE-ProRule" id="PRU00339"/>
    </source>
</evidence>
<dbReference type="PANTHER" id="PTHR45586:SF1">
    <property type="entry name" value="LIPOPOLYSACCHARIDE ASSEMBLY PROTEIN B"/>
    <property type="match status" value="1"/>
</dbReference>
<keyword evidence="6" id="KW-0812">Transmembrane</keyword>
<evidence type="ECO:0000256" key="1">
    <source>
        <dbReference type="ARBA" id="ARBA00022737"/>
    </source>
</evidence>
<name>A0A4V1K1S1_9FIRM</name>
<dbReference type="SUPFAM" id="SSF81901">
    <property type="entry name" value="HCP-like"/>
    <property type="match status" value="1"/>
</dbReference>
<dbReference type="InterPro" id="IPR019734">
    <property type="entry name" value="TPR_rpt"/>
</dbReference>
<keyword evidence="8" id="KW-1185">Reference proteome</keyword>
<feature type="repeat" description="TPR" evidence="3">
    <location>
        <begin position="334"/>
        <end position="367"/>
    </location>
</feature>
<keyword evidence="1" id="KW-0677">Repeat</keyword>
<keyword evidence="6" id="KW-0472">Membrane</keyword>
<evidence type="ECO:0008006" key="9">
    <source>
        <dbReference type="Google" id="ProtNLM"/>
    </source>
</evidence>
<keyword evidence="4" id="KW-0175">Coiled coil</keyword>
<sequence length="385" mass="45435">MMDFKNELQNYSMIDLDRLSESNPNIPDNIKNSILLYNKALEDFRAKSEDIAIIELKKAISLNPDFHEAINLLGIFYMYIGENDKAAQTFQKVIDAEKNSIMAMKYLKEIDSDYEPYINKREKDKKVKNKRGRNRTSNQLSDGVGNKSISPFSLKKLVKIWEYKPMDTARLLMGFIFGVLLVFLLSYKYYFREEDNGPLNQLMAENKAVIEQRDEIERKYNELDEKYQGLNGKFEEVKKQVDYYLNTSKLLEIEKYVSENKYREAADLILLLKNTNFTGIEKEKYDKLSQDIMPKAAQDEYNQGRELYNRKNYQEAVERFERSRSYSGNWRYSVNNLYYLGVCYQELNNSTKALEVFEEIVNKYPTTAYAGYSKDRINQIRNTQQ</sequence>
<dbReference type="InterPro" id="IPR011990">
    <property type="entry name" value="TPR-like_helical_dom_sf"/>
</dbReference>
<evidence type="ECO:0000256" key="5">
    <source>
        <dbReference type="SAM" id="MobiDB-lite"/>
    </source>
</evidence>
<evidence type="ECO:0000256" key="2">
    <source>
        <dbReference type="ARBA" id="ARBA00022803"/>
    </source>
</evidence>
<dbReference type="RefSeq" id="WP_128706456.1">
    <property type="nucleotide sequence ID" value="NZ_RLII01000037.1"/>
</dbReference>
<dbReference type="Gene3D" id="1.25.40.10">
    <property type="entry name" value="Tetratricopeptide repeat domain"/>
    <property type="match status" value="2"/>
</dbReference>
<feature type="transmembrane region" description="Helical" evidence="6">
    <location>
        <begin position="171"/>
        <end position="191"/>
    </location>
</feature>
<dbReference type="SMART" id="SM00028">
    <property type="entry name" value="TPR"/>
    <property type="match status" value="4"/>
</dbReference>
<dbReference type="PANTHER" id="PTHR45586">
    <property type="entry name" value="TPR REPEAT-CONTAINING PROTEIN PA4667"/>
    <property type="match status" value="1"/>
</dbReference>
<dbReference type="PROSITE" id="PS50005">
    <property type="entry name" value="TPR"/>
    <property type="match status" value="2"/>
</dbReference>
<dbReference type="AlphaFoldDB" id="A0A4V1K1S1"/>
<evidence type="ECO:0000313" key="8">
    <source>
        <dbReference type="Proteomes" id="UP000289166"/>
    </source>
</evidence>
<feature type="repeat" description="TPR" evidence="3">
    <location>
        <begin position="67"/>
        <end position="100"/>
    </location>
</feature>
<accession>A0A4V1K1S1</accession>
<feature type="region of interest" description="Disordered" evidence="5">
    <location>
        <begin position="121"/>
        <end position="144"/>
    </location>
</feature>
<keyword evidence="2 3" id="KW-0802">TPR repeat</keyword>
<keyword evidence="6" id="KW-1133">Transmembrane helix</keyword>